<dbReference type="Proteomes" id="UP000887577">
    <property type="component" value="Unplaced"/>
</dbReference>
<keyword evidence="10" id="KW-1185">Reference proteome</keyword>
<feature type="domain" description="CBP/p300-type HAT" evidence="9">
    <location>
        <begin position="1"/>
        <end position="194"/>
    </location>
</feature>
<name>A0A914Z2W7_9BILA</name>
<dbReference type="GO" id="GO:0005667">
    <property type="term" value="C:transcription regulator complex"/>
    <property type="evidence" value="ECO:0007669"/>
    <property type="project" value="TreeGrafter"/>
</dbReference>
<evidence type="ECO:0000256" key="8">
    <source>
        <dbReference type="ARBA" id="ARBA00048017"/>
    </source>
</evidence>
<evidence type="ECO:0000256" key="7">
    <source>
        <dbReference type="ARBA" id="ARBA00023242"/>
    </source>
</evidence>
<dbReference type="GO" id="GO:0031490">
    <property type="term" value="F:chromatin DNA binding"/>
    <property type="evidence" value="ECO:0007669"/>
    <property type="project" value="TreeGrafter"/>
</dbReference>
<keyword evidence="4" id="KW-0156">Chromatin regulator</keyword>
<evidence type="ECO:0000256" key="3">
    <source>
        <dbReference type="ARBA" id="ARBA00022679"/>
    </source>
</evidence>
<dbReference type="AlphaFoldDB" id="A0A914Z2W7"/>
<comment type="catalytic activity">
    <reaction evidence="8">
        <text>L-lysyl-[protein] + acetyl-CoA = N(6)-acetyl-L-lysyl-[protein] + CoA + H(+)</text>
        <dbReference type="Rhea" id="RHEA:45948"/>
        <dbReference type="Rhea" id="RHEA-COMP:9752"/>
        <dbReference type="Rhea" id="RHEA-COMP:10731"/>
        <dbReference type="ChEBI" id="CHEBI:15378"/>
        <dbReference type="ChEBI" id="CHEBI:29969"/>
        <dbReference type="ChEBI" id="CHEBI:57287"/>
        <dbReference type="ChEBI" id="CHEBI:57288"/>
        <dbReference type="ChEBI" id="CHEBI:61930"/>
        <dbReference type="EC" id="2.3.1.48"/>
    </reaction>
</comment>
<organism evidence="10 11">
    <name type="scientific">Panagrolaimus superbus</name>
    <dbReference type="NCBI Taxonomy" id="310955"/>
    <lineage>
        <taxon>Eukaryota</taxon>
        <taxon>Metazoa</taxon>
        <taxon>Ecdysozoa</taxon>
        <taxon>Nematoda</taxon>
        <taxon>Chromadorea</taxon>
        <taxon>Rhabditida</taxon>
        <taxon>Tylenchina</taxon>
        <taxon>Panagrolaimomorpha</taxon>
        <taxon>Panagrolaimoidea</taxon>
        <taxon>Panagrolaimidae</taxon>
        <taxon>Panagrolaimus</taxon>
    </lineage>
</organism>
<reference evidence="11" key="1">
    <citation type="submission" date="2022-11" db="UniProtKB">
        <authorList>
            <consortium name="WormBaseParasite"/>
        </authorList>
    </citation>
    <scope>IDENTIFICATION</scope>
</reference>
<dbReference type="EC" id="2.3.1.48" evidence="2"/>
<dbReference type="GO" id="GO:0003713">
    <property type="term" value="F:transcription coactivator activity"/>
    <property type="evidence" value="ECO:0007669"/>
    <property type="project" value="TreeGrafter"/>
</dbReference>
<evidence type="ECO:0000256" key="6">
    <source>
        <dbReference type="ARBA" id="ARBA00023163"/>
    </source>
</evidence>
<keyword evidence="7" id="KW-0539">Nucleus</keyword>
<dbReference type="WBParaSite" id="PSU_v2.g6403.t1">
    <property type="protein sequence ID" value="PSU_v2.g6403.t1"/>
    <property type="gene ID" value="PSU_v2.g6403"/>
</dbReference>
<evidence type="ECO:0000256" key="1">
    <source>
        <dbReference type="ARBA" id="ARBA00004123"/>
    </source>
</evidence>
<keyword evidence="6" id="KW-0804">Transcription</keyword>
<dbReference type="GO" id="GO:0004402">
    <property type="term" value="F:histone acetyltransferase activity"/>
    <property type="evidence" value="ECO:0007669"/>
    <property type="project" value="InterPro"/>
</dbReference>
<keyword evidence="3" id="KW-0808">Transferase</keyword>
<proteinExistence type="predicted"/>
<accession>A0A914Z2W7</accession>
<dbReference type="PROSITE" id="PS51727">
    <property type="entry name" value="CBP_P300_HAT"/>
    <property type="match status" value="1"/>
</dbReference>
<sequence length="196" mass="23315">MGFLKAYIWNAPPKVTQEFVFYGHPDPYIPPNHLSLKKFYRGMLNQAIDKEYIHNFVSIEFMKPLRLLKVQDIPYFDGDFWYTEIAKFWQIYIEGKSKKKPPFSTQLLKDIKEALRNPVNKELITIVNLHSPEDFEDILQSPINDSTPLIDCKILFDREKFFEFQMNNNYSFETLEEAHYSTKILCSKILNDFKLI</sequence>
<dbReference type="GO" id="GO:0000123">
    <property type="term" value="C:histone acetyltransferase complex"/>
    <property type="evidence" value="ECO:0007669"/>
    <property type="project" value="TreeGrafter"/>
</dbReference>
<evidence type="ECO:0000259" key="9">
    <source>
        <dbReference type="PROSITE" id="PS51727"/>
    </source>
</evidence>
<evidence type="ECO:0000256" key="2">
    <source>
        <dbReference type="ARBA" id="ARBA00013184"/>
    </source>
</evidence>
<dbReference type="GO" id="GO:0005634">
    <property type="term" value="C:nucleus"/>
    <property type="evidence" value="ECO:0007669"/>
    <property type="project" value="UniProtKB-SubCell"/>
</dbReference>
<dbReference type="PANTHER" id="PTHR13808">
    <property type="entry name" value="CBP/P300-RELATED"/>
    <property type="match status" value="1"/>
</dbReference>
<dbReference type="InterPro" id="IPR031162">
    <property type="entry name" value="CBP_P300_HAT"/>
</dbReference>
<evidence type="ECO:0000256" key="4">
    <source>
        <dbReference type="ARBA" id="ARBA00022853"/>
    </source>
</evidence>
<protein>
    <recommendedName>
        <fullName evidence="2">histone acetyltransferase</fullName>
        <ecNumber evidence="2">2.3.1.48</ecNumber>
    </recommendedName>
</protein>
<keyword evidence="5" id="KW-0805">Transcription regulation</keyword>
<evidence type="ECO:0000313" key="11">
    <source>
        <dbReference type="WBParaSite" id="PSU_v2.g6403.t1"/>
    </source>
</evidence>
<dbReference type="GO" id="GO:0045944">
    <property type="term" value="P:positive regulation of transcription by RNA polymerase II"/>
    <property type="evidence" value="ECO:0007669"/>
    <property type="project" value="TreeGrafter"/>
</dbReference>
<comment type="subcellular location">
    <subcellularLocation>
        <location evidence="1">Nucleus</location>
    </subcellularLocation>
</comment>
<evidence type="ECO:0000256" key="5">
    <source>
        <dbReference type="ARBA" id="ARBA00023015"/>
    </source>
</evidence>
<dbReference type="InterPro" id="IPR013178">
    <property type="entry name" value="Histone_AcTrfase_Rtt109/CBP"/>
</dbReference>
<dbReference type="PANTHER" id="PTHR13808:SF1">
    <property type="entry name" value="HISTONE ACETYLTRANSFERASE"/>
    <property type="match status" value="1"/>
</dbReference>
<evidence type="ECO:0000313" key="10">
    <source>
        <dbReference type="Proteomes" id="UP000887577"/>
    </source>
</evidence>